<dbReference type="PROSITE" id="PS01122">
    <property type="entry name" value="CASPASE_CYS"/>
    <property type="match status" value="1"/>
</dbReference>
<dbReference type="PANTHER" id="PTHR10454">
    <property type="entry name" value="CASPASE"/>
    <property type="match status" value="1"/>
</dbReference>
<feature type="domain" description="Caspase family p20" evidence="9">
    <location>
        <begin position="208"/>
        <end position="332"/>
    </location>
</feature>
<dbReference type="CDD" id="cd00032">
    <property type="entry name" value="CASc"/>
    <property type="match status" value="1"/>
</dbReference>
<proteinExistence type="inferred from homology"/>
<dbReference type="InterPro" id="IPR033139">
    <property type="entry name" value="Caspase_cys_AS"/>
</dbReference>
<keyword evidence="4" id="KW-0378">Hydrolase</keyword>
<keyword evidence="5" id="KW-0788">Thiol protease</keyword>
<evidence type="ECO:0000256" key="1">
    <source>
        <dbReference type="ARBA" id="ARBA00010134"/>
    </source>
</evidence>
<evidence type="ECO:0000256" key="2">
    <source>
        <dbReference type="ARBA" id="ARBA00022670"/>
    </source>
</evidence>
<dbReference type="InterPro" id="IPR011600">
    <property type="entry name" value="Pept_C14_caspase"/>
</dbReference>
<evidence type="ECO:0000313" key="10">
    <source>
        <dbReference type="EMBL" id="KAL0280903.1"/>
    </source>
</evidence>
<dbReference type="GO" id="GO:0005737">
    <property type="term" value="C:cytoplasm"/>
    <property type="evidence" value="ECO:0007669"/>
    <property type="project" value="TreeGrafter"/>
</dbReference>
<comment type="similarity">
    <text evidence="1 7">Belongs to the peptidase C14A family.</text>
</comment>
<reference evidence="10" key="1">
    <citation type="journal article" date="2024" name="Gigascience">
        <title>Chromosome-level genome of the poultry shaft louse Menopon gallinae provides insight into the host-switching and adaptive evolution of parasitic lice.</title>
        <authorList>
            <person name="Xu Y."/>
            <person name="Ma L."/>
            <person name="Liu S."/>
            <person name="Liang Y."/>
            <person name="Liu Q."/>
            <person name="He Z."/>
            <person name="Tian L."/>
            <person name="Duan Y."/>
            <person name="Cai W."/>
            <person name="Li H."/>
            <person name="Song F."/>
        </authorList>
    </citation>
    <scope>NUCLEOTIDE SEQUENCE</scope>
    <source>
        <strain evidence="10">Cailab_2023a</strain>
    </source>
</reference>
<dbReference type="InterPro" id="IPR015917">
    <property type="entry name" value="Pept_C14A"/>
</dbReference>
<dbReference type="GO" id="GO:0045751">
    <property type="term" value="P:negative regulation of Toll signaling pathway"/>
    <property type="evidence" value="ECO:0007669"/>
    <property type="project" value="UniProtKB-ARBA"/>
</dbReference>
<gene>
    <name evidence="10" type="ORF">PYX00_002060</name>
</gene>
<protein>
    <recommendedName>
        <fullName evidence="11">Caspase-1</fullName>
    </recommendedName>
</protein>
<dbReference type="GO" id="GO:0006508">
    <property type="term" value="P:proteolysis"/>
    <property type="evidence" value="ECO:0007669"/>
    <property type="project" value="UniProtKB-KW"/>
</dbReference>
<dbReference type="FunFam" id="3.40.50.1460:FF:000001">
    <property type="entry name" value="Caspase-3 preproprotein"/>
    <property type="match status" value="1"/>
</dbReference>
<feature type="domain" description="Caspase family p10" evidence="8">
    <location>
        <begin position="354"/>
        <end position="449"/>
    </location>
</feature>
<dbReference type="GO" id="GO:0045476">
    <property type="term" value="P:nurse cell apoptotic process"/>
    <property type="evidence" value="ECO:0007669"/>
    <property type="project" value="UniProtKB-ARBA"/>
</dbReference>
<dbReference type="PROSITE" id="PS50207">
    <property type="entry name" value="CASPASE_P10"/>
    <property type="match status" value="1"/>
</dbReference>
<dbReference type="SUPFAM" id="SSF52129">
    <property type="entry name" value="Caspase-like"/>
    <property type="match status" value="1"/>
</dbReference>
<dbReference type="PANTHER" id="PTHR10454:SF232">
    <property type="entry name" value="AT03047P-RELATED"/>
    <property type="match status" value="1"/>
</dbReference>
<dbReference type="InterPro" id="IPR002398">
    <property type="entry name" value="Pept_C14"/>
</dbReference>
<dbReference type="Pfam" id="PF00656">
    <property type="entry name" value="Peptidase_C14"/>
    <property type="match status" value="1"/>
</dbReference>
<dbReference type="PRINTS" id="PR00376">
    <property type="entry name" value="IL1BCENZYME"/>
</dbReference>
<dbReference type="EMBL" id="JARGDH010000001">
    <property type="protein sequence ID" value="KAL0280903.1"/>
    <property type="molecule type" value="Genomic_DNA"/>
</dbReference>
<dbReference type="PROSITE" id="PS01121">
    <property type="entry name" value="CASPASE_HIS"/>
    <property type="match status" value="1"/>
</dbReference>
<dbReference type="Gene3D" id="3.40.50.1460">
    <property type="match status" value="1"/>
</dbReference>
<dbReference type="GO" id="GO:1990525">
    <property type="term" value="F:BIR domain binding"/>
    <property type="evidence" value="ECO:0007669"/>
    <property type="project" value="UniProtKB-ARBA"/>
</dbReference>
<dbReference type="PROSITE" id="PS50208">
    <property type="entry name" value="CASPASE_P20"/>
    <property type="match status" value="1"/>
</dbReference>
<keyword evidence="2" id="KW-0645">Protease</keyword>
<evidence type="ECO:0000256" key="6">
    <source>
        <dbReference type="ARBA" id="ARBA00023145"/>
    </source>
</evidence>
<evidence type="ECO:0000256" key="3">
    <source>
        <dbReference type="ARBA" id="ARBA00022703"/>
    </source>
</evidence>
<dbReference type="GO" id="GO:0004197">
    <property type="term" value="F:cysteine-type endopeptidase activity"/>
    <property type="evidence" value="ECO:0007669"/>
    <property type="project" value="InterPro"/>
</dbReference>
<evidence type="ECO:0000256" key="4">
    <source>
        <dbReference type="ARBA" id="ARBA00022801"/>
    </source>
</evidence>
<sequence>MNAINANNNGNQLKESILRNISNAFRIKSIEIVDNNEYIYNDIRNSSGNADDDDVFIDKEKELNYVADHFALSPGPSSTMEETIFTESMKSEEERKETGRETRPRRISDVIDCLGEDAVNLRRRSTESGGIAISPRSRTSSDLGYSGSFTSCSSFSFPPSTCSVGTGKRQNDVTDSKPFNDLQYDFVVPEAQMPVERDAEEYNMFHPRRGKAIIINNDTFDNNFATQRKGSHVDVANLKQAFSNLGFEVTIYDNWTFQEIKKAIHEISQEDHSDADCLMVAVLTHGMDNGLLYARDSLYPVESLWFPFTADNCLTLAGKPKIFFVQACRGDKLDPGVTLVSRKGSVSETDTGTAAYKIPSYSDFLIAYSSMHGFYSWRNPEDGTWFIQSVVEELKKNGSETNFLELLTRVNRRVALQFSSQNDEIPWLHEQKQVPTFHSTLIRDLIFRPKSLKI</sequence>
<evidence type="ECO:0000259" key="9">
    <source>
        <dbReference type="PROSITE" id="PS50208"/>
    </source>
</evidence>
<dbReference type="GO" id="GO:0043525">
    <property type="term" value="P:positive regulation of neuron apoptotic process"/>
    <property type="evidence" value="ECO:0007669"/>
    <property type="project" value="TreeGrafter"/>
</dbReference>
<dbReference type="InterPro" id="IPR001309">
    <property type="entry name" value="Pept_C14_p20"/>
</dbReference>
<organism evidence="10">
    <name type="scientific">Menopon gallinae</name>
    <name type="common">poultry shaft louse</name>
    <dbReference type="NCBI Taxonomy" id="328185"/>
    <lineage>
        <taxon>Eukaryota</taxon>
        <taxon>Metazoa</taxon>
        <taxon>Ecdysozoa</taxon>
        <taxon>Arthropoda</taxon>
        <taxon>Hexapoda</taxon>
        <taxon>Insecta</taxon>
        <taxon>Pterygota</taxon>
        <taxon>Neoptera</taxon>
        <taxon>Paraneoptera</taxon>
        <taxon>Psocodea</taxon>
        <taxon>Troctomorpha</taxon>
        <taxon>Phthiraptera</taxon>
        <taxon>Amblycera</taxon>
        <taxon>Menoponidae</taxon>
        <taxon>Menopon</taxon>
    </lineage>
</organism>
<dbReference type="InterPro" id="IPR029030">
    <property type="entry name" value="Caspase-like_dom_sf"/>
</dbReference>
<evidence type="ECO:0000256" key="5">
    <source>
        <dbReference type="ARBA" id="ARBA00022807"/>
    </source>
</evidence>
<evidence type="ECO:0008006" key="11">
    <source>
        <dbReference type="Google" id="ProtNLM"/>
    </source>
</evidence>
<keyword evidence="6" id="KW-0865">Zymogen</keyword>
<dbReference type="InterPro" id="IPR002138">
    <property type="entry name" value="Pept_C14_p10"/>
</dbReference>
<dbReference type="InterPro" id="IPR016129">
    <property type="entry name" value="Caspase_his_AS"/>
</dbReference>
<dbReference type="GO" id="GO:0016322">
    <property type="term" value="P:neuron remodeling"/>
    <property type="evidence" value="ECO:0007669"/>
    <property type="project" value="UniProtKB-ARBA"/>
</dbReference>
<name>A0AAW2IGF9_9NEOP</name>
<keyword evidence="3" id="KW-0053">Apoptosis</keyword>
<accession>A0AAW2IGF9</accession>
<evidence type="ECO:0000259" key="8">
    <source>
        <dbReference type="PROSITE" id="PS50207"/>
    </source>
</evidence>
<dbReference type="AlphaFoldDB" id="A0AAW2IGF9"/>
<comment type="caution">
    <text evidence="10">The sequence shown here is derived from an EMBL/GenBank/DDBJ whole genome shotgun (WGS) entry which is preliminary data.</text>
</comment>
<dbReference type="SMART" id="SM00115">
    <property type="entry name" value="CASc"/>
    <property type="match status" value="1"/>
</dbReference>
<evidence type="ECO:0000256" key="7">
    <source>
        <dbReference type="RuleBase" id="RU003971"/>
    </source>
</evidence>